<dbReference type="EMBL" id="LOYH01000027">
    <property type="protein sequence ID" value="KVK86302.1"/>
    <property type="molecule type" value="Genomic_DNA"/>
</dbReference>
<dbReference type="PANTHER" id="PTHR35565">
    <property type="entry name" value="CYTOPLASMIC PROTEIN-RELATED"/>
    <property type="match status" value="1"/>
</dbReference>
<dbReference type="InterPro" id="IPR007048">
    <property type="entry name" value="IraD/Gp25-like"/>
</dbReference>
<dbReference type="InterPro" id="IPR017737">
    <property type="entry name" value="TssE1-like"/>
</dbReference>
<dbReference type="RefSeq" id="WP_048022872.1">
    <property type="nucleotide sequence ID" value="NZ_CADEUO010000018.1"/>
</dbReference>
<dbReference type="SUPFAM" id="SSF160719">
    <property type="entry name" value="gpW/gp25-like"/>
    <property type="match status" value="1"/>
</dbReference>
<dbReference type="AlphaFoldDB" id="A0A106RA27"/>
<gene>
    <name evidence="2" type="ORF">WS90_08545</name>
</gene>
<evidence type="ECO:0000313" key="3">
    <source>
        <dbReference type="Proteomes" id="UP000069001"/>
    </source>
</evidence>
<dbReference type="PANTHER" id="PTHR35565:SF1">
    <property type="entry name" value="TYPE VI SECRETION SYSTEM CONTRACTILE SHEATH LARGE SUBUNIT"/>
    <property type="match status" value="1"/>
</dbReference>
<dbReference type="InterPro" id="IPR010269">
    <property type="entry name" value="T6SS_TssC-like"/>
</dbReference>
<evidence type="ECO:0000259" key="1">
    <source>
        <dbReference type="Pfam" id="PF04965"/>
    </source>
</evidence>
<name>A0A106RA27_BURCE</name>
<evidence type="ECO:0000313" key="2">
    <source>
        <dbReference type="EMBL" id="KVK86302.1"/>
    </source>
</evidence>
<dbReference type="Pfam" id="PF04965">
    <property type="entry name" value="GPW_gp25"/>
    <property type="match status" value="1"/>
</dbReference>
<comment type="caution">
    <text evidence="2">The sequence shown here is derived from an EMBL/GenBank/DDBJ whole genome shotgun (WGS) entry which is preliminary data.</text>
</comment>
<feature type="domain" description="IraD/Gp25-like" evidence="1">
    <location>
        <begin position="36"/>
        <end position="118"/>
    </location>
</feature>
<proteinExistence type="predicted"/>
<sequence length="142" mass="15994">MPRSLGQGSLFERLDPDLPPRRMRTRQALASERIGAIKDHLERILNSRQGSSQSCPGFGLGDLNDAAASQMDLRHQVCQDVRTAVVAYEPRVQVLNVHPVTAHGQTGPLHFRLHCLVPVNDNTEDVEIDLLVQHRERWIHVI</sequence>
<dbReference type="Gene3D" id="3.10.450.40">
    <property type="match status" value="1"/>
</dbReference>
<dbReference type="Proteomes" id="UP000069001">
    <property type="component" value="Unassembled WGS sequence"/>
</dbReference>
<protein>
    <submittedName>
        <fullName evidence="2">Type VI secretion system lysozyme-like protein</fullName>
    </submittedName>
</protein>
<organism evidence="2 3">
    <name type="scientific">Burkholderia cepacia</name>
    <name type="common">Pseudomonas cepacia</name>
    <dbReference type="NCBI Taxonomy" id="292"/>
    <lineage>
        <taxon>Bacteria</taxon>
        <taxon>Pseudomonadati</taxon>
        <taxon>Pseudomonadota</taxon>
        <taxon>Betaproteobacteria</taxon>
        <taxon>Burkholderiales</taxon>
        <taxon>Burkholderiaceae</taxon>
        <taxon>Burkholderia</taxon>
        <taxon>Burkholderia cepacia complex</taxon>
    </lineage>
</organism>
<accession>A0A106RA27</accession>
<reference evidence="2 3" key="1">
    <citation type="submission" date="2015-11" db="EMBL/GenBank/DDBJ databases">
        <title>Expanding the genomic diversity of Burkholderia species for the development of highly accurate diagnostics.</title>
        <authorList>
            <person name="Sahl J."/>
            <person name="Keim P."/>
            <person name="Wagner D."/>
        </authorList>
    </citation>
    <scope>NUCLEOTIDE SEQUENCE [LARGE SCALE GENOMIC DNA]</scope>
    <source>
        <strain evidence="2 3">MSMB1302</strain>
    </source>
</reference>
<dbReference type="NCBIfam" id="TIGR03357">
    <property type="entry name" value="VI_zyme"/>
    <property type="match status" value="1"/>
</dbReference>